<accession>A0A6A7BW86</accession>
<dbReference type="GO" id="GO:0008168">
    <property type="term" value="F:methyltransferase activity"/>
    <property type="evidence" value="ECO:0007669"/>
    <property type="project" value="UniProtKB-KW"/>
</dbReference>
<name>A0A6A7BW86_9PEZI</name>
<protein>
    <submittedName>
        <fullName evidence="2">S-adenosyl-L-methionine-dependent methyltransferase</fullName>
    </submittedName>
</protein>
<dbReference type="Proteomes" id="UP000799421">
    <property type="component" value="Unassembled WGS sequence"/>
</dbReference>
<dbReference type="GO" id="GO:0032259">
    <property type="term" value="P:methylation"/>
    <property type="evidence" value="ECO:0007669"/>
    <property type="project" value="UniProtKB-KW"/>
</dbReference>
<dbReference type="PANTHER" id="PTHR43861">
    <property type="entry name" value="TRANS-ACONITATE 2-METHYLTRANSFERASE-RELATED"/>
    <property type="match status" value="1"/>
</dbReference>
<dbReference type="InterPro" id="IPR029063">
    <property type="entry name" value="SAM-dependent_MTases_sf"/>
</dbReference>
<dbReference type="SUPFAM" id="SSF53335">
    <property type="entry name" value="S-adenosyl-L-methionine-dependent methyltransferases"/>
    <property type="match status" value="1"/>
</dbReference>
<sequence length="245" mass="26998">MSAFTETNRQAFNALAETYRSQAWQVALSHQVSEALRSRREWLGVDWVNDASKSPVRLLDYACGAGAITDALGSWVSEIRGIDLSERMVDAYNRAAQSAGLSTDCAQAVVGDLISDAQPGPELQGKEFWNFDVAAVGLGFHHFEDPPRALARLSARLKPKSGVLIIVDFLPFDISPDQKGMVMGQEMDKTIKHSGFTEGDMKTLFEKAGLKDFKFSVVKEQAVLEMEDGTHRRTIFIARGRKGGE</sequence>
<dbReference type="Gene3D" id="3.40.50.150">
    <property type="entry name" value="Vaccinia Virus protein VP39"/>
    <property type="match status" value="1"/>
</dbReference>
<gene>
    <name evidence="2" type="ORF">K470DRAFT_234443</name>
</gene>
<dbReference type="Pfam" id="PF13489">
    <property type="entry name" value="Methyltransf_23"/>
    <property type="match status" value="1"/>
</dbReference>
<proteinExistence type="predicted"/>
<dbReference type="CDD" id="cd02440">
    <property type="entry name" value="AdoMet_MTases"/>
    <property type="match status" value="1"/>
</dbReference>
<organism evidence="2 3">
    <name type="scientific">Piedraia hortae CBS 480.64</name>
    <dbReference type="NCBI Taxonomy" id="1314780"/>
    <lineage>
        <taxon>Eukaryota</taxon>
        <taxon>Fungi</taxon>
        <taxon>Dikarya</taxon>
        <taxon>Ascomycota</taxon>
        <taxon>Pezizomycotina</taxon>
        <taxon>Dothideomycetes</taxon>
        <taxon>Dothideomycetidae</taxon>
        <taxon>Capnodiales</taxon>
        <taxon>Piedraiaceae</taxon>
        <taxon>Piedraia</taxon>
    </lineage>
</organism>
<keyword evidence="2" id="KW-0489">Methyltransferase</keyword>
<evidence type="ECO:0000313" key="3">
    <source>
        <dbReference type="Proteomes" id="UP000799421"/>
    </source>
</evidence>
<evidence type="ECO:0000313" key="2">
    <source>
        <dbReference type="EMBL" id="KAF2859403.1"/>
    </source>
</evidence>
<reference evidence="2" key="1">
    <citation type="journal article" date="2020" name="Stud. Mycol.">
        <title>101 Dothideomycetes genomes: a test case for predicting lifestyles and emergence of pathogens.</title>
        <authorList>
            <person name="Haridas S."/>
            <person name="Albert R."/>
            <person name="Binder M."/>
            <person name="Bloem J."/>
            <person name="Labutti K."/>
            <person name="Salamov A."/>
            <person name="Andreopoulos B."/>
            <person name="Baker S."/>
            <person name="Barry K."/>
            <person name="Bills G."/>
            <person name="Bluhm B."/>
            <person name="Cannon C."/>
            <person name="Castanera R."/>
            <person name="Culley D."/>
            <person name="Daum C."/>
            <person name="Ezra D."/>
            <person name="Gonzalez J."/>
            <person name="Henrissat B."/>
            <person name="Kuo A."/>
            <person name="Liang C."/>
            <person name="Lipzen A."/>
            <person name="Lutzoni F."/>
            <person name="Magnuson J."/>
            <person name="Mondo S."/>
            <person name="Nolan M."/>
            <person name="Ohm R."/>
            <person name="Pangilinan J."/>
            <person name="Park H.-J."/>
            <person name="Ramirez L."/>
            <person name="Alfaro M."/>
            <person name="Sun H."/>
            <person name="Tritt A."/>
            <person name="Yoshinaga Y."/>
            <person name="Zwiers L.-H."/>
            <person name="Turgeon B."/>
            <person name="Goodwin S."/>
            <person name="Spatafora J."/>
            <person name="Crous P."/>
            <person name="Grigoriev I."/>
        </authorList>
    </citation>
    <scope>NUCLEOTIDE SEQUENCE</scope>
    <source>
        <strain evidence="2">CBS 480.64</strain>
    </source>
</reference>
<keyword evidence="3" id="KW-1185">Reference proteome</keyword>
<keyword evidence="1 2" id="KW-0808">Transferase</keyword>
<dbReference type="AlphaFoldDB" id="A0A6A7BW86"/>
<dbReference type="EMBL" id="MU005993">
    <property type="protein sequence ID" value="KAF2859403.1"/>
    <property type="molecule type" value="Genomic_DNA"/>
</dbReference>
<dbReference type="OrthoDB" id="3647at2759"/>
<dbReference type="PANTHER" id="PTHR43861:SF3">
    <property type="entry name" value="PUTATIVE (AFU_ORTHOLOGUE AFUA_2G14390)-RELATED"/>
    <property type="match status" value="1"/>
</dbReference>
<evidence type="ECO:0000256" key="1">
    <source>
        <dbReference type="ARBA" id="ARBA00022679"/>
    </source>
</evidence>